<dbReference type="PRINTS" id="PR00633">
    <property type="entry name" value="RCCNDNSATION"/>
</dbReference>
<dbReference type="GO" id="GO:0005975">
    <property type="term" value="P:carbohydrate metabolic process"/>
    <property type="evidence" value="ECO:0007669"/>
    <property type="project" value="UniProtKB-ARBA"/>
</dbReference>
<dbReference type="InterPro" id="IPR015919">
    <property type="entry name" value="Cadherin-like_sf"/>
</dbReference>
<keyword evidence="2" id="KW-0677">Repeat</keyword>
<evidence type="ECO:0000259" key="5">
    <source>
        <dbReference type="PROSITE" id="PS50835"/>
    </source>
</evidence>
<sequence length="664" mass="67537">MSGLMAEALPGSDSAEAAGGRLRGRGRGARVRALAVSLALFVSAPVVALTTAVPAAAVGDTSRVYAWGDNYVGQLGIGSAANSPSPVAVQHAFGQVTQIAAGDDHSLAVRTDGTVWAWGDNTNGELGDGGFAAPSSVPVQVSGLTGIVQVAAGNALSLALRSDGTVWAWGNNGHGQLGDGTTTTRRTPVKVAGLTGVTQIAAAGFHSLALRSDGTVRAWGWNFAGQLGDGTTTQRRTPGAVSGLTKVTQVAAGYGHSLALRSDGTAWAWGNNEVGELGDGTTTTRRTPVKVAGLTGVTQIDAGDSHSLALRSDGTVRAWGNNASGQLGDGTITNRHTPVTASGLTNVAQVSAGNYDSFALRSDGTVRAWGYNDFRQLGDGTTTQRHRPVAVRGLSSATQISAGFWHTLAKVGPPKVTAKAAISGSRIVGDKLTCKAAFLAASSVRYSWSRDAAPISGATASTYTPVTADAGHKVTCTVFGNNTYGTTSTSTSTNPYARFTTGTPPVAQTGKYFIYRFTATGYSAAKVTLVSGTLPSGMKLAPGGTLSGTPTKDGTYTFTLQATGGTAPTARGTKTIVVHAPAKFTSVTTPVAYAGKYYIFRFPTTGSPAPTVTRASGTLPPGLKLATGGTLSGTPTRKGTYKFTLKATNGVGTPATAVKSVTVR</sequence>
<gene>
    <name evidence="6" type="ORF">Pka01_41670</name>
</gene>
<dbReference type="SUPFAM" id="SSF49313">
    <property type="entry name" value="Cadherin-like"/>
    <property type="match status" value="2"/>
</dbReference>
<evidence type="ECO:0000256" key="3">
    <source>
        <dbReference type="SAM" id="MobiDB-lite"/>
    </source>
</evidence>
<evidence type="ECO:0000256" key="1">
    <source>
        <dbReference type="ARBA" id="ARBA00022658"/>
    </source>
</evidence>
<dbReference type="Gene3D" id="2.130.10.30">
    <property type="entry name" value="Regulator of chromosome condensation 1/beta-lactamase-inhibitor protein II"/>
    <property type="match status" value="2"/>
</dbReference>
<evidence type="ECO:0000313" key="7">
    <source>
        <dbReference type="Proteomes" id="UP000630097"/>
    </source>
</evidence>
<dbReference type="GO" id="GO:0016020">
    <property type="term" value="C:membrane"/>
    <property type="evidence" value="ECO:0007669"/>
    <property type="project" value="InterPro"/>
</dbReference>
<dbReference type="InterPro" id="IPR058923">
    <property type="entry name" value="RCC1-like_dom"/>
</dbReference>
<organism evidence="6 7">
    <name type="scientific">Planotetraspora kaengkrachanensis</name>
    <dbReference type="NCBI Taxonomy" id="575193"/>
    <lineage>
        <taxon>Bacteria</taxon>
        <taxon>Bacillati</taxon>
        <taxon>Actinomycetota</taxon>
        <taxon>Actinomycetes</taxon>
        <taxon>Streptosporangiales</taxon>
        <taxon>Streptosporangiaceae</taxon>
        <taxon>Planotetraspora</taxon>
    </lineage>
</organism>
<proteinExistence type="predicted"/>
<name>A0A8J3V5G0_9ACTN</name>
<dbReference type="InterPro" id="IPR009091">
    <property type="entry name" value="RCC1/BLIP-II"/>
</dbReference>
<dbReference type="GO" id="GO:0005509">
    <property type="term" value="F:calcium ion binding"/>
    <property type="evidence" value="ECO:0007669"/>
    <property type="project" value="InterPro"/>
</dbReference>
<dbReference type="GO" id="GO:0005737">
    <property type="term" value="C:cytoplasm"/>
    <property type="evidence" value="ECO:0007669"/>
    <property type="project" value="TreeGrafter"/>
</dbReference>
<dbReference type="InterPro" id="IPR013783">
    <property type="entry name" value="Ig-like_fold"/>
</dbReference>
<dbReference type="PROSITE" id="PS50835">
    <property type="entry name" value="IG_LIKE"/>
    <property type="match status" value="1"/>
</dbReference>
<dbReference type="Pfam" id="PF05345">
    <property type="entry name" value="He_PIG"/>
    <property type="match status" value="2"/>
</dbReference>
<evidence type="ECO:0000256" key="2">
    <source>
        <dbReference type="ARBA" id="ARBA00022737"/>
    </source>
</evidence>
<evidence type="ECO:0000256" key="4">
    <source>
        <dbReference type="SAM" id="Phobius"/>
    </source>
</evidence>
<dbReference type="EMBL" id="BONV01000018">
    <property type="protein sequence ID" value="GIG81040.1"/>
    <property type="molecule type" value="Genomic_DNA"/>
</dbReference>
<dbReference type="InterPro" id="IPR051553">
    <property type="entry name" value="Ran_GTPase-activating"/>
</dbReference>
<dbReference type="InterPro" id="IPR000408">
    <property type="entry name" value="Reg_chr_condens"/>
</dbReference>
<keyword evidence="7" id="KW-1185">Reference proteome</keyword>
<keyword evidence="1" id="KW-0344">Guanine-nucleotide releasing factor</keyword>
<feature type="domain" description="Ig-like" evidence="5">
    <location>
        <begin position="414"/>
        <end position="492"/>
    </location>
</feature>
<keyword evidence="4" id="KW-0472">Membrane</keyword>
<dbReference type="Pfam" id="PF00415">
    <property type="entry name" value="RCC1"/>
    <property type="match status" value="1"/>
</dbReference>
<dbReference type="SUPFAM" id="SSF50985">
    <property type="entry name" value="RCC1/BLIP-II"/>
    <property type="match status" value="2"/>
</dbReference>
<dbReference type="PROSITE" id="PS50012">
    <property type="entry name" value="RCC1_3"/>
    <property type="match status" value="7"/>
</dbReference>
<feature type="transmembrane region" description="Helical" evidence="4">
    <location>
        <begin position="31"/>
        <end position="53"/>
    </location>
</feature>
<reference evidence="6 7" key="1">
    <citation type="submission" date="2021-01" db="EMBL/GenBank/DDBJ databases">
        <title>Whole genome shotgun sequence of Planotetraspora kaengkrachanensis NBRC 104272.</title>
        <authorList>
            <person name="Komaki H."/>
            <person name="Tamura T."/>
        </authorList>
    </citation>
    <scope>NUCLEOTIDE SEQUENCE [LARGE SCALE GENOMIC DNA]</scope>
    <source>
        <strain evidence="6 7">NBRC 104272</strain>
    </source>
</reference>
<dbReference type="Gene3D" id="2.60.40.10">
    <property type="entry name" value="Immunoglobulins"/>
    <property type="match status" value="2"/>
</dbReference>
<dbReference type="Pfam" id="PF25390">
    <property type="entry name" value="WD40_RLD"/>
    <property type="match status" value="1"/>
</dbReference>
<protein>
    <recommendedName>
        <fullName evidence="5">Ig-like domain-containing protein</fullName>
    </recommendedName>
</protein>
<evidence type="ECO:0000313" key="6">
    <source>
        <dbReference type="EMBL" id="GIG81040.1"/>
    </source>
</evidence>
<dbReference type="InterPro" id="IPR007110">
    <property type="entry name" value="Ig-like_dom"/>
</dbReference>
<feature type="region of interest" description="Disordered" evidence="3">
    <location>
        <begin position="1"/>
        <end position="21"/>
    </location>
</feature>
<dbReference type="AlphaFoldDB" id="A0A8J3V5G0"/>
<dbReference type="Pfam" id="PF13540">
    <property type="entry name" value="RCC1_2"/>
    <property type="match status" value="1"/>
</dbReference>
<keyword evidence="4" id="KW-0812">Transmembrane</keyword>
<dbReference type="PROSITE" id="PS00626">
    <property type="entry name" value="RCC1_2"/>
    <property type="match status" value="2"/>
</dbReference>
<dbReference type="PANTHER" id="PTHR45982">
    <property type="entry name" value="REGULATOR OF CHROMOSOME CONDENSATION"/>
    <property type="match status" value="1"/>
</dbReference>
<comment type="caution">
    <text evidence="6">The sequence shown here is derived from an EMBL/GenBank/DDBJ whole genome shotgun (WGS) entry which is preliminary data.</text>
</comment>
<dbReference type="GO" id="GO:0005085">
    <property type="term" value="F:guanyl-nucleotide exchange factor activity"/>
    <property type="evidence" value="ECO:0007669"/>
    <property type="project" value="TreeGrafter"/>
</dbReference>
<dbReference type="Proteomes" id="UP000630097">
    <property type="component" value="Unassembled WGS sequence"/>
</dbReference>
<dbReference type="Gene3D" id="2.60.40.2700">
    <property type="match status" value="1"/>
</dbReference>
<keyword evidence="4" id="KW-1133">Transmembrane helix</keyword>
<accession>A0A8J3V5G0</accession>
<dbReference type="PANTHER" id="PTHR45982:SF1">
    <property type="entry name" value="REGULATOR OF CHROMOSOME CONDENSATION"/>
    <property type="match status" value="1"/>
</dbReference>